<dbReference type="PANTHER" id="PTHR16631">
    <property type="entry name" value="GLUCAN 1,3-BETA-GLUCOSIDASE"/>
    <property type="match status" value="1"/>
</dbReference>
<comment type="subcellular location">
    <subcellularLocation>
        <location evidence="1">Secreted</location>
        <location evidence="1">Cell wall</location>
    </subcellularLocation>
</comment>
<evidence type="ECO:0000256" key="8">
    <source>
        <dbReference type="ARBA" id="ARBA00024983"/>
    </source>
</evidence>
<feature type="chain" id="PRO_5018016837" description="Probable beta-glucosidase btgE" evidence="14">
    <location>
        <begin position="20"/>
        <end position="697"/>
    </location>
</feature>
<dbReference type="EMBL" id="ML119118">
    <property type="protein sequence ID" value="RPB14308.1"/>
    <property type="molecule type" value="Genomic_DNA"/>
</dbReference>
<evidence type="ECO:0000256" key="9">
    <source>
        <dbReference type="ARBA" id="ARBA00039284"/>
    </source>
</evidence>
<evidence type="ECO:0000256" key="1">
    <source>
        <dbReference type="ARBA" id="ARBA00004191"/>
    </source>
</evidence>
<evidence type="ECO:0000256" key="10">
    <source>
        <dbReference type="ARBA" id="ARBA00041495"/>
    </source>
</evidence>
<evidence type="ECO:0000256" key="5">
    <source>
        <dbReference type="ARBA" id="ARBA00022729"/>
    </source>
</evidence>
<proteinExistence type="inferred from homology"/>
<sequence length="697" mass="69684">MRYSLVAIAATALLGSVSARGHSHRRHAHAAHVDLAPREIVPEVVPDECVCSTYVTSYLVEVTLTPEPTIVSDATTTVQAVKTVVPIGEVDATYSIPPAEGSGVPGSGVPGTGEGVASSGVAGVPSYGSSTGVPDVGAPSGAPSTGVPSTGVPSTGTSTGVPAAGAPSGVAPTDELTTTISSTVTHTETSTSLTTITTYSSEVDAVSSVSGVASAPATTPAGPVPTQQVTTIATPGIYTIPATTVTLTSTEVVCVPETTSLPAGQQTYGGVTTIVETSTTVVCPLATVEVDDGVTTSKIYTTTYICPTAGTYTIGATTTDVPAPTTVEYPVPTAYAPGTYVQPEVVTTITVTSQVVTCPLFTAAPTSDATSTAVAVVPTTTAAPAVPTSTAGSTTAPADSIVSSVSSVVATVIPSNSVSSAAPAASSAVGEITSNGGLWAITYSPYANGGGCKTAEEVETDVASIASKGFQNIRIYSTDCSGLENVGGSAEKHGLGLILGIFLKAGCGSTGADQIKDIIAWGKWDMIVLVVIGNEAVFNGYCSASELAGYMTSVGSELKNAGYSGPVTTTEPLNILQSYGASDLCAAMDVIGVNIHPFFNAGTAASDAGTFLSSQVALTEAVCSGKKAWVLECGWPSSGEANGLAVPGVAQQATAVAAMVAALPGRVAYFTFTDDYWKAPGAYNVEQHFGLAQLFTS</sequence>
<dbReference type="GO" id="GO:0005576">
    <property type="term" value="C:extracellular region"/>
    <property type="evidence" value="ECO:0007669"/>
    <property type="project" value="TreeGrafter"/>
</dbReference>
<keyword evidence="16" id="KW-1185">Reference proteome</keyword>
<evidence type="ECO:0000256" key="14">
    <source>
        <dbReference type="SAM" id="SignalP"/>
    </source>
</evidence>
<comment type="function">
    <text evidence="8">Beta-glucosidases are one of a number of cellulolytic enzymes involved in the degradation of cellulosic biomass. Catalyzes the last step releasing glucose from the inhibitory cellobiose.</text>
</comment>
<gene>
    <name evidence="15" type="ORF">P167DRAFT_503584</name>
</gene>
<evidence type="ECO:0000256" key="3">
    <source>
        <dbReference type="ARBA" id="ARBA00022512"/>
    </source>
</evidence>
<keyword evidence="4" id="KW-0964">Secreted</keyword>
<dbReference type="Gene3D" id="3.20.20.80">
    <property type="entry name" value="Glycosidases"/>
    <property type="match status" value="1"/>
</dbReference>
<dbReference type="GO" id="GO:0042973">
    <property type="term" value="F:glucan endo-1,3-beta-D-glucosidase activity"/>
    <property type="evidence" value="ECO:0007669"/>
    <property type="project" value="TreeGrafter"/>
</dbReference>
<dbReference type="GO" id="GO:0071555">
    <property type="term" value="P:cell wall organization"/>
    <property type="evidence" value="ECO:0007669"/>
    <property type="project" value="TreeGrafter"/>
</dbReference>
<reference evidence="15 16" key="1">
    <citation type="journal article" date="2018" name="Nat. Ecol. Evol.">
        <title>Pezizomycetes genomes reveal the molecular basis of ectomycorrhizal truffle lifestyle.</title>
        <authorList>
            <person name="Murat C."/>
            <person name="Payen T."/>
            <person name="Noel B."/>
            <person name="Kuo A."/>
            <person name="Morin E."/>
            <person name="Chen J."/>
            <person name="Kohler A."/>
            <person name="Krizsan K."/>
            <person name="Balestrini R."/>
            <person name="Da Silva C."/>
            <person name="Montanini B."/>
            <person name="Hainaut M."/>
            <person name="Levati E."/>
            <person name="Barry K.W."/>
            <person name="Belfiori B."/>
            <person name="Cichocki N."/>
            <person name="Clum A."/>
            <person name="Dockter R.B."/>
            <person name="Fauchery L."/>
            <person name="Guy J."/>
            <person name="Iotti M."/>
            <person name="Le Tacon F."/>
            <person name="Lindquist E.A."/>
            <person name="Lipzen A."/>
            <person name="Malagnac F."/>
            <person name="Mello A."/>
            <person name="Molinier V."/>
            <person name="Miyauchi S."/>
            <person name="Poulain J."/>
            <person name="Riccioni C."/>
            <person name="Rubini A."/>
            <person name="Sitrit Y."/>
            <person name="Splivallo R."/>
            <person name="Traeger S."/>
            <person name="Wang M."/>
            <person name="Zifcakova L."/>
            <person name="Wipf D."/>
            <person name="Zambonelli A."/>
            <person name="Paolocci F."/>
            <person name="Nowrousian M."/>
            <person name="Ottonello S."/>
            <person name="Baldrian P."/>
            <person name="Spatafora J.W."/>
            <person name="Henrissat B."/>
            <person name="Nagy L.G."/>
            <person name="Aury J.M."/>
            <person name="Wincker P."/>
            <person name="Grigoriev I.V."/>
            <person name="Bonfante P."/>
            <person name="Martin F.M."/>
        </authorList>
    </citation>
    <scope>NUCLEOTIDE SEQUENCE [LARGE SCALE GENOMIC DNA]</scope>
    <source>
        <strain evidence="15 16">CCBAS932</strain>
    </source>
</reference>
<comment type="similarity">
    <text evidence="2">Belongs to the glycosyl hydrolase 17 family.</text>
</comment>
<dbReference type="InParanoid" id="A0A3N4KXU6"/>
<dbReference type="SUPFAM" id="SSF51445">
    <property type="entry name" value="(Trans)glycosidases"/>
    <property type="match status" value="1"/>
</dbReference>
<keyword evidence="5 14" id="KW-0732">Signal</keyword>
<feature type="compositionally biased region" description="Gly residues" evidence="13">
    <location>
        <begin position="103"/>
        <end position="114"/>
    </location>
</feature>
<feature type="compositionally biased region" description="Low complexity" evidence="13">
    <location>
        <begin position="115"/>
        <end position="130"/>
    </location>
</feature>
<dbReference type="InterPro" id="IPR017853">
    <property type="entry name" value="GH"/>
</dbReference>
<evidence type="ECO:0000256" key="4">
    <source>
        <dbReference type="ARBA" id="ARBA00022525"/>
    </source>
</evidence>
<evidence type="ECO:0000256" key="13">
    <source>
        <dbReference type="SAM" id="MobiDB-lite"/>
    </source>
</evidence>
<dbReference type="OrthoDB" id="4082933at2759"/>
<evidence type="ECO:0000256" key="6">
    <source>
        <dbReference type="ARBA" id="ARBA00022801"/>
    </source>
</evidence>
<keyword evidence="7" id="KW-0326">Glycosidase</keyword>
<dbReference type="GO" id="GO:0009277">
    <property type="term" value="C:fungal-type cell wall"/>
    <property type="evidence" value="ECO:0007669"/>
    <property type="project" value="TreeGrafter"/>
</dbReference>
<evidence type="ECO:0000256" key="11">
    <source>
        <dbReference type="ARBA" id="ARBA00041516"/>
    </source>
</evidence>
<dbReference type="Proteomes" id="UP000277580">
    <property type="component" value="Unassembled WGS sequence"/>
</dbReference>
<evidence type="ECO:0000313" key="16">
    <source>
        <dbReference type="Proteomes" id="UP000277580"/>
    </source>
</evidence>
<dbReference type="InterPro" id="IPR050732">
    <property type="entry name" value="Beta-glucan_modifiers"/>
</dbReference>
<feature type="region of interest" description="Disordered" evidence="13">
    <location>
        <begin position="96"/>
        <end position="171"/>
    </location>
</feature>
<evidence type="ECO:0000256" key="2">
    <source>
        <dbReference type="ARBA" id="ARBA00008773"/>
    </source>
</evidence>
<feature type="compositionally biased region" description="Low complexity" evidence="13">
    <location>
        <begin position="143"/>
        <end position="171"/>
    </location>
</feature>
<protein>
    <recommendedName>
        <fullName evidence="9">Probable beta-glucosidase btgE</fullName>
    </recommendedName>
    <alternativeName>
        <fullName evidence="10">Beta-D-glucoside glucohydrolase btgE</fullName>
    </alternativeName>
    <alternativeName>
        <fullName evidence="12">Cellobiase btgE</fullName>
    </alternativeName>
    <alternativeName>
        <fullName evidence="11">Gentiobiase btgE</fullName>
    </alternativeName>
</protein>
<dbReference type="PANTHER" id="PTHR16631:SF24">
    <property type="entry name" value="FAMILY 17 GLUCOSIDASE SCW11-RELATED"/>
    <property type="match status" value="1"/>
</dbReference>
<evidence type="ECO:0000256" key="7">
    <source>
        <dbReference type="ARBA" id="ARBA00023295"/>
    </source>
</evidence>
<evidence type="ECO:0000313" key="15">
    <source>
        <dbReference type="EMBL" id="RPB14308.1"/>
    </source>
</evidence>
<organism evidence="15 16">
    <name type="scientific">Morchella conica CCBAS932</name>
    <dbReference type="NCBI Taxonomy" id="1392247"/>
    <lineage>
        <taxon>Eukaryota</taxon>
        <taxon>Fungi</taxon>
        <taxon>Dikarya</taxon>
        <taxon>Ascomycota</taxon>
        <taxon>Pezizomycotina</taxon>
        <taxon>Pezizomycetes</taxon>
        <taxon>Pezizales</taxon>
        <taxon>Morchellaceae</taxon>
        <taxon>Morchella</taxon>
    </lineage>
</organism>
<name>A0A3N4KXU6_9PEZI</name>
<evidence type="ECO:0000256" key="12">
    <source>
        <dbReference type="ARBA" id="ARBA00042762"/>
    </source>
</evidence>
<keyword evidence="6 15" id="KW-0378">Hydrolase</keyword>
<keyword evidence="3" id="KW-0134">Cell wall</keyword>
<dbReference type="GO" id="GO:0009986">
    <property type="term" value="C:cell surface"/>
    <property type="evidence" value="ECO:0007669"/>
    <property type="project" value="TreeGrafter"/>
</dbReference>
<accession>A0A3N4KXU6</accession>
<feature type="signal peptide" evidence="14">
    <location>
        <begin position="1"/>
        <end position="19"/>
    </location>
</feature>
<dbReference type="AlphaFoldDB" id="A0A3N4KXU6"/>
<dbReference type="STRING" id="1392247.A0A3N4KXU6"/>